<dbReference type="AlphaFoldDB" id="A0A533QB89"/>
<proteinExistence type="predicted"/>
<comment type="caution">
    <text evidence="1">The sequence shown here is derived from an EMBL/GenBank/DDBJ whole genome shotgun (WGS) entry which is preliminary data.</text>
</comment>
<evidence type="ECO:0000313" key="2">
    <source>
        <dbReference type="Proteomes" id="UP000319783"/>
    </source>
</evidence>
<accession>A0A533QB89</accession>
<name>A0A533QB89_9BACT</name>
<protein>
    <submittedName>
        <fullName evidence="1">Serine phosphatase RsbU, regulator of sigma subunit</fullName>
    </submittedName>
</protein>
<evidence type="ECO:0000313" key="1">
    <source>
        <dbReference type="EMBL" id="TLD41988.1"/>
    </source>
</evidence>
<sequence>MYDLTKFALQDMTNCGDALQQFESKAKNIEELTNLMVRYLYDHLIDKQTGEKSCALVRFFMTYPYASLDSELRQLADKTLHGQTAPQEMKCLILMATAGIQPEWNSVKLSKEHRILPLLNEQMLKQNLMVYQFIYQLGIGVTNILNPDPNLAIELESKIFNVYYVPDAIGSPYIPAQHEFVVPFGIKSALGFGGMLPTGNLFSLILFSKTKIPRNTADMFKNIALNVRMAVLPFVSEKIFVIDKNEITETEKLRSLIATQSNLLEMYKKTAIEQSRHIESTSWNIARFLGNFTKKAWLYVSLVSVSALFLFVHYQTHIEFTLHVAAIPLEILLGALLIEKLLEKKEKTEKLKKLMHVKGYLFRSKMRNLFLNHFHALKFPIITISKIKNASIEELRHMRNDAHHIEYVSLEAMEAIIMEYVSTYHVFYEFMERAIFRDIDSNFENMIYILHFIEDVKLFKQTNPDKLFIHEAQKQRLLMKKVKKILSDGILKFLDYMIELKEKNPDMFYEILTDYELSYQNNITKHDHTKNPKNFTDEALSTNV</sequence>
<dbReference type="EMBL" id="SULG01000031">
    <property type="protein sequence ID" value="TLD41988.1"/>
    <property type="molecule type" value="Genomic_DNA"/>
</dbReference>
<reference evidence="1 2" key="1">
    <citation type="submission" date="2019-04" db="EMBL/GenBank/DDBJ databases">
        <title>Genome of a novel bacterium Candidatus Jettenia ecosi reconstructed from metagenome of an anammox bioreactor.</title>
        <authorList>
            <person name="Mardanov A.V."/>
            <person name="Beletsky A.V."/>
            <person name="Ravin N.V."/>
            <person name="Botchkova E.A."/>
            <person name="Litti Y.V."/>
            <person name="Nozhevnikova A.N."/>
        </authorList>
    </citation>
    <scope>NUCLEOTIDE SEQUENCE [LARGE SCALE GENOMIC DNA]</scope>
    <source>
        <strain evidence="1">J2</strain>
    </source>
</reference>
<dbReference type="Proteomes" id="UP000319783">
    <property type="component" value="Unassembled WGS sequence"/>
</dbReference>
<organism evidence="1 2">
    <name type="scientific">Candidatus Jettenia ecosi</name>
    <dbReference type="NCBI Taxonomy" id="2494326"/>
    <lineage>
        <taxon>Bacteria</taxon>
        <taxon>Pseudomonadati</taxon>
        <taxon>Planctomycetota</taxon>
        <taxon>Candidatus Brocadiia</taxon>
        <taxon>Candidatus Brocadiales</taxon>
        <taxon>Candidatus Brocadiaceae</taxon>
        <taxon>Candidatus Jettenia</taxon>
    </lineage>
</organism>
<gene>
    <name evidence="1" type="ORF">JETT_1777</name>
</gene>